<dbReference type="Proteomes" id="UP000267027">
    <property type="component" value="Unassembled WGS sequence"/>
</dbReference>
<name>A0A0R3PV77_ANGCS</name>
<evidence type="ECO:0000313" key="2">
    <source>
        <dbReference type="Proteomes" id="UP000267027"/>
    </source>
</evidence>
<keyword evidence="2" id="KW-1185">Reference proteome</keyword>
<protein>
    <submittedName>
        <fullName evidence="3">Ovule protein</fullName>
    </submittedName>
</protein>
<evidence type="ECO:0000313" key="1">
    <source>
        <dbReference type="EMBL" id="VDM61487.1"/>
    </source>
</evidence>
<dbReference type="WBParaSite" id="ACOC_0000990101-mRNA-1">
    <property type="protein sequence ID" value="ACOC_0000990101-mRNA-1"/>
    <property type="gene ID" value="ACOC_0000990101"/>
</dbReference>
<reference evidence="3" key="1">
    <citation type="submission" date="2017-02" db="UniProtKB">
        <authorList>
            <consortium name="WormBaseParasite"/>
        </authorList>
    </citation>
    <scope>IDENTIFICATION</scope>
</reference>
<accession>A0A0R3PV77</accession>
<dbReference type="EMBL" id="UYYA01004372">
    <property type="protein sequence ID" value="VDM61487.1"/>
    <property type="molecule type" value="Genomic_DNA"/>
</dbReference>
<evidence type="ECO:0000313" key="3">
    <source>
        <dbReference type="WBParaSite" id="ACOC_0000990101-mRNA-1"/>
    </source>
</evidence>
<gene>
    <name evidence="1" type="ORF">ACOC_LOCUS9902</name>
</gene>
<proteinExistence type="predicted"/>
<organism evidence="3">
    <name type="scientific">Angiostrongylus costaricensis</name>
    <name type="common">Nematode worm</name>
    <dbReference type="NCBI Taxonomy" id="334426"/>
    <lineage>
        <taxon>Eukaryota</taxon>
        <taxon>Metazoa</taxon>
        <taxon>Ecdysozoa</taxon>
        <taxon>Nematoda</taxon>
        <taxon>Chromadorea</taxon>
        <taxon>Rhabditida</taxon>
        <taxon>Rhabditina</taxon>
        <taxon>Rhabditomorpha</taxon>
        <taxon>Strongyloidea</taxon>
        <taxon>Metastrongylidae</taxon>
        <taxon>Angiostrongylus</taxon>
    </lineage>
</organism>
<reference evidence="1 2" key="2">
    <citation type="submission" date="2018-11" db="EMBL/GenBank/DDBJ databases">
        <authorList>
            <consortium name="Pathogen Informatics"/>
        </authorList>
    </citation>
    <scope>NUCLEOTIDE SEQUENCE [LARGE SCALE GENOMIC DNA]</scope>
    <source>
        <strain evidence="1 2">Costa Rica</strain>
    </source>
</reference>
<dbReference type="OrthoDB" id="5864593at2759"/>
<sequence length="132" mass="15182">MCVHIENKLQLSKDDNDANMYSTVMTARTIAIDMVISHNFFLTSVPKLFPQFLQRTHLVISTNSTVDDALAMDLYVVKRVCRAVLLTSTQSIHGFWIGFFAEPNIVYYLKPKQSNQKHLYLISDLTISRKVR</sequence>
<dbReference type="AlphaFoldDB" id="A0A0R3PV77"/>